<gene>
    <name evidence="10" type="primary">acd_8</name>
    <name evidence="10" type="ORF">MGALJ_32700</name>
</gene>
<dbReference type="InterPro" id="IPR013786">
    <property type="entry name" value="AcylCoA_DH/ox_N"/>
</dbReference>
<dbReference type="GO" id="GO:0003995">
    <property type="term" value="F:acyl-CoA dehydrogenase activity"/>
    <property type="evidence" value="ECO:0007669"/>
    <property type="project" value="TreeGrafter"/>
</dbReference>
<dbReference type="KEGG" id="mgau:MGALJ_32700"/>
<dbReference type="InterPro" id="IPR009075">
    <property type="entry name" value="AcylCo_DH/oxidase_C"/>
</dbReference>
<dbReference type="PANTHER" id="PTHR43884:SF20">
    <property type="entry name" value="ACYL-COA DEHYDROGENASE FADE28"/>
    <property type="match status" value="1"/>
</dbReference>
<evidence type="ECO:0000313" key="11">
    <source>
        <dbReference type="Proteomes" id="UP000465785"/>
    </source>
</evidence>
<evidence type="ECO:0000256" key="5">
    <source>
        <dbReference type="ARBA" id="ARBA00023002"/>
    </source>
</evidence>
<reference evidence="10 11" key="1">
    <citation type="journal article" date="2019" name="Emerg. Microbes Infect.">
        <title>Comprehensive subspecies identification of 175 nontuberculous mycobacteria species based on 7547 genomic profiles.</title>
        <authorList>
            <person name="Matsumoto Y."/>
            <person name="Kinjo T."/>
            <person name="Motooka D."/>
            <person name="Nabeya D."/>
            <person name="Jung N."/>
            <person name="Uechi K."/>
            <person name="Horii T."/>
            <person name="Iida T."/>
            <person name="Fujita J."/>
            <person name="Nakamura S."/>
        </authorList>
    </citation>
    <scope>NUCLEOTIDE SEQUENCE [LARGE SCALE GENOMIC DNA]</scope>
    <source>
        <strain evidence="10 11">JCM 6399</strain>
    </source>
</reference>
<evidence type="ECO:0000256" key="2">
    <source>
        <dbReference type="ARBA" id="ARBA00009347"/>
    </source>
</evidence>
<dbReference type="Gene3D" id="1.20.140.10">
    <property type="entry name" value="Butyryl-CoA Dehydrogenase, subunit A, domain 3"/>
    <property type="match status" value="1"/>
</dbReference>
<dbReference type="InterPro" id="IPR037069">
    <property type="entry name" value="AcylCoA_DH/ox_N_sf"/>
</dbReference>
<dbReference type="Pfam" id="PF00441">
    <property type="entry name" value="Acyl-CoA_dh_1"/>
    <property type="match status" value="1"/>
</dbReference>
<evidence type="ECO:0000256" key="3">
    <source>
        <dbReference type="ARBA" id="ARBA00022630"/>
    </source>
</evidence>
<dbReference type="GO" id="GO:0050660">
    <property type="term" value="F:flavin adenine dinucleotide binding"/>
    <property type="evidence" value="ECO:0007669"/>
    <property type="project" value="InterPro"/>
</dbReference>
<keyword evidence="4 6" id="KW-0274">FAD</keyword>
<dbReference type="InterPro" id="IPR009100">
    <property type="entry name" value="AcylCoA_DH/oxidase_NM_dom_sf"/>
</dbReference>
<dbReference type="EMBL" id="AP022601">
    <property type="protein sequence ID" value="BBY93601.1"/>
    <property type="molecule type" value="Genomic_DNA"/>
</dbReference>
<name>A0A9W4B3T1_9MYCO</name>
<protein>
    <submittedName>
        <fullName evidence="10">Acyl-CoA dehydrogenase</fullName>
    </submittedName>
</protein>
<dbReference type="InterPro" id="IPR006091">
    <property type="entry name" value="Acyl-CoA_Oxase/DH_mid-dom"/>
</dbReference>
<evidence type="ECO:0000259" key="7">
    <source>
        <dbReference type="Pfam" id="PF00441"/>
    </source>
</evidence>
<dbReference type="Pfam" id="PF02771">
    <property type="entry name" value="Acyl-CoA_dh_N"/>
    <property type="match status" value="1"/>
</dbReference>
<evidence type="ECO:0000313" key="10">
    <source>
        <dbReference type="EMBL" id="BBY93601.1"/>
    </source>
</evidence>
<dbReference type="Gene3D" id="2.40.110.10">
    <property type="entry name" value="Butyryl-CoA Dehydrogenase, subunit A, domain 2"/>
    <property type="match status" value="1"/>
</dbReference>
<dbReference type="PANTHER" id="PTHR43884">
    <property type="entry name" value="ACYL-COA DEHYDROGENASE"/>
    <property type="match status" value="1"/>
</dbReference>
<keyword evidence="3 6" id="KW-0285">Flavoprotein</keyword>
<proteinExistence type="inferred from homology"/>
<dbReference type="InterPro" id="IPR046373">
    <property type="entry name" value="Acyl-CoA_Oxase/DH_mid-dom_sf"/>
</dbReference>
<evidence type="ECO:0000259" key="8">
    <source>
        <dbReference type="Pfam" id="PF02770"/>
    </source>
</evidence>
<feature type="domain" description="Acyl-CoA dehydrogenase/oxidase C-terminal" evidence="7">
    <location>
        <begin position="234"/>
        <end position="374"/>
    </location>
</feature>
<feature type="domain" description="Acyl-CoA dehydrogenase/oxidase N-terminal" evidence="9">
    <location>
        <begin position="13"/>
        <end position="126"/>
    </location>
</feature>
<dbReference type="RefSeq" id="WP_163730511.1">
    <property type="nucleotide sequence ID" value="NZ_AP022601.1"/>
</dbReference>
<evidence type="ECO:0000256" key="4">
    <source>
        <dbReference type="ARBA" id="ARBA00022827"/>
    </source>
</evidence>
<organism evidence="10 11">
    <name type="scientific">Mycobacterium gallinarum</name>
    <dbReference type="NCBI Taxonomy" id="39689"/>
    <lineage>
        <taxon>Bacteria</taxon>
        <taxon>Bacillati</taxon>
        <taxon>Actinomycetota</taxon>
        <taxon>Actinomycetes</taxon>
        <taxon>Mycobacteriales</taxon>
        <taxon>Mycobacteriaceae</taxon>
        <taxon>Mycobacterium</taxon>
    </lineage>
</organism>
<comment type="cofactor">
    <cofactor evidence="1 6">
        <name>FAD</name>
        <dbReference type="ChEBI" id="CHEBI:57692"/>
    </cofactor>
</comment>
<dbReference type="SUPFAM" id="SSF47203">
    <property type="entry name" value="Acyl-CoA dehydrogenase C-terminal domain-like"/>
    <property type="match status" value="1"/>
</dbReference>
<dbReference type="Gene3D" id="1.10.540.10">
    <property type="entry name" value="Acyl-CoA dehydrogenase/oxidase, N-terminal domain"/>
    <property type="match status" value="1"/>
</dbReference>
<dbReference type="AlphaFoldDB" id="A0A9W4B3T1"/>
<dbReference type="InterPro" id="IPR036250">
    <property type="entry name" value="AcylCo_DH-like_C"/>
</dbReference>
<dbReference type="CDD" id="cd00567">
    <property type="entry name" value="ACAD"/>
    <property type="match status" value="1"/>
</dbReference>
<evidence type="ECO:0000256" key="6">
    <source>
        <dbReference type="RuleBase" id="RU362125"/>
    </source>
</evidence>
<comment type="similarity">
    <text evidence="2 6">Belongs to the acyl-CoA dehydrogenase family.</text>
</comment>
<dbReference type="Proteomes" id="UP000465785">
    <property type="component" value="Chromosome"/>
</dbReference>
<sequence length="377" mass="40629">MTIDSDFTVFTLTDDQREFRSTVRAFLEHHVPESEVRRLMASEKGFDPTIWRAMADQMSLQGLIIPEAYGGEGFGFAELGLVLEEMGGALVPGPYFTSAVLTAGALMCSGDEEACERYLPGIASGETIATLALTERSGRWDRDGIETTAGQDGGDWMLRGTKHYVPDGGIADLVLVVARAASGAVGLFAVENTDDLVRREQSTLDPTRRQAVIEFVDTAAIRIGGEDAWPGLSHALSQAAAALANEQVGGAQRCLDQAVAYVKVRSQFGRPVGSFQAIRHRCADLMLDIECARGVAQYAVHAIDHFPTESESAAALAKAYCSDVYARAAAANIQLHGGIGFTWEHPAHMYYKRARSSAMLLGDPSFHRGLLADSIDI</sequence>
<keyword evidence="5 6" id="KW-0560">Oxidoreductase</keyword>
<accession>A0A9W4B3T1</accession>
<evidence type="ECO:0000259" key="9">
    <source>
        <dbReference type="Pfam" id="PF02771"/>
    </source>
</evidence>
<evidence type="ECO:0000256" key="1">
    <source>
        <dbReference type="ARBA" id="ARBA00001974"/>
    </source>
</evidence>
<dbReference type="Pfam" id="PF02770">
    <property type="entry name" value="Acyl-CoA_dh_M"/>
    <property type="match status" value="1"/>
</dbReference>
<feature type="domain" description="Acyl-CoA oxidase/dehydrogenase middle" evidence="8">
    <location>
        <begin position="131"/>
        <end position="197"/>
    </location>
</feature>
<keyword evidence="11" id="KW-1185">Reference proteome</keyword>
<dbReference type="SUPFAM" id="SSF56645">
    <property type="entry name" value="Acyl-CoA dehydrogenase NM domain-like"/>
    <property type="match status" value="1"/>
</dbReference>